<keyword evidence="3" id="KW-1185">Reference proteome</keyword>
<evidence type="ECO:0000313" key="3">
    <source>
        <dbReference type="Proteomes" id="UP000263881"/>
    </source>
</evidence>
<keyword evidence="1" id="KW-1133">Transmembrane helix</keyword>
<feature type="transmembrane region" description="Helical" evidence="1">
    <location>
        <begin position="43"/>
        <end position="60"/>
    </location>
</feature>
<gene>
    <name evidence="2" type="ORF">CKQ53_17625</name>
</gene>
<name>A0AAD0SJ01_9GAMM</name>
<organism evidence="2 3">
    <name type="scientific">Lonsdalea britannica</name>
    <dbReference type="NCBI Taxonomy" id="1082704"/>
    <lineage>
        <taxon>Bacteria</taxon>
        <taxon>Pseudomonadati</taxon>
        <taxon>Pseudomonadota</taxon>
        <taxon>Gammaproteobacteria</taxon>
        <taxon>Enterobacterales</taxon>
        <taxon>Pectobacteriaceae</taxon>
        <taxon>Lonsdalea</taxon>
    </lineage>
</organism>
<evidence type="ECO:0000313" key="2">
    <source>
        <dbReference type="EMBL" id="AXW88618.1"/>
    </source>
</evidence>
<feature type="transmembrane region" description="Helical" evidence="1">
    <location>
        <begin position="106"/>
        <end position="127"/>
    </location>
</feature>
<dbReference type="AlphaFoldDB" id="A0AAD0SJ01"/>
<keyword evidence="1" id="KW-0812">Transmembrane</keyword>
<dbReference type="EMBL" id="CP023009">
    <property type="protein sequence ID" value="AXW88618.1"/>
    <property type="molecule type" value="Genomic_DNA"/>
</dbReference>
<dbReference type="Proteomes" id="UP000263881">
    <property type="component" value="Chromosome"/>
</dbReference>
<evidence type="ECO:0000256" key="1">
    <source>
        <dbReference type="SAM" id="Phobius"/>
    </source>
</evidence>
<dbReference type="RefSeq" id="WP_094118784.1">
    <property type="nucleotide sequence ID" value="NZ_CP023009.1"/>
</dbReference>
<protein>
    <submittedName>
        <fullName evidence="2">Uncharacterized protein</fullName>
    </submittedName>
</protein>
<reference evidence="2 3" key="1">
    <citation type="submission" date="2017-08" db="EMBL/GenBank/DDBJ databases">
        <title>Comparative genomics of bacteria isolated from necrotic lesions of AOD affected trees.</title>
        <authorList>
            <person name="Doonan J."/>
            <person name="Denman S."/>
            <person name="McDonald J.E."/>
        </authorList>
    </citation>
    <scope>NUCLEOTIDE SEQUENCE [LARGE SCALE GENOMIC DNA]</scope>
    <source>
        <strain evidence="2 3">477</strain>
    </source>
</reference>
<keyword evidence="1" id="KW-0472">Membrane</keyword>
<sequence length="129" mass="15069">MPNSALTNRIMQIHLSSWRYLALLTLPPLGVACHFFSSPYCALLLTLFFITHYFCWRLWLDERLFQLITSENHLADFDKGMSQLWSLKPGRKTRTLAERYLGVRRLFRRALLATTALWVTASILLLLQP</sequence>
<proteinExistence type="predicted"/>
<accession>A0AAD0SJ01</accession>
<dbReference type="KEGG" id="lbq:CKQ53_17625"/>